<reference evidence="1" key="1">
    <citation type="submission" date="2018-05" db="EMBL/GenBank/DDBJ databases">
        <authorList>
            <person name="Lanie J.A."/>
            <person name="Ng W.-L."/>
            <person name="Kazmierczak K.M."/>
            <person name="Andrzejewski T.M."/>
            <person name="Davidsen T.M."/>
            <person name="Wayne K.J."/>
            <person name="Tettelin H."/>
            <person name="Glass J.I."/>
            <person name="Rusch D."/>
            <person name="Podicherti R."/>
            <person name="Tsui H.-C.T."/>
            <person name="Winkler M.E."/>
        </authorList>
    </citation>
    <scope>NUCLEOTIDE SEQUENCE</scope>
</reference>
<gene>
    <name evidence="1" type="ORF">METZ01_LOCUS322112</name>
</gene>
<protein>
    <submittedName>
        <fullName evidence="1">Uncharacterized protein</fullName>
    </submittedName>
</protein>
<sequence length="42" mass="4768">MGVRPVDAVTSSQMIDTNVVYDSTMYTLCHNQIEPTQHQSRN</sequence>
<accession>A0A382P949</accession>
<organism evidence="1">
    <name type="scientific">marine metagenome</name>
    <dbReference type="NCBI Taxonomy" id="408172"/>
    <lineage>
        <taxon>unclassified sequences</taxon>
        <taxon>metagenomes</taxon>
        <taxon>ecological metagenomes</taxon>
    </lineage>
</organism>
<name>A0A382P949_9ZZZZ</name>
<dbReference type="AlphaFoldDB" id="A0A382P949"/>
<feature type="non-terminal residue" evidence="1">
    <location>
        <position position="42"/>
    </location>
</feature>
<dbReference type="EMBL" id="UINC01105373">
    <property type="protein sequence ID" value="SVC69258.1"/>
    <property type="molecule type" value="Genomic_DNA"/>
</dbReference>
<evidence type="ECO:0000313" key="1">
    <source>
        <dbReference type="EMBL" id="SVC69258.1"/>
    </source>
</evidence>
<proteinExistence type="predicted"/>